<dbReference type="Pfam" id="PF01381">
    <property type="entry name" value="HTH_3"/>
    <property type="match status" value="1"/>
</dbReference>
<dbReference type="SUPFAM" id="SSF47413">
    <property type="entry name" value="lambda repressor-like DNA-binding domains"/>
    <property type="match status" value="1"/>
</dbReference>
<dbReference type="InterPro" id="IPR010982">
    <property type="entry name" value="Lambda_DNA-bd_dom_sf"/>
</dbReference>
<evidence type="ECO:0000313" key="2">
    <source>
        <dbReference type="EMBL" id="MBW4662583.1"/>
    </source>
</evidence>
<organism evidence="2 3">
    <name type="scientific">Drouetiella hepatica Uher 2000/2452</name>
    <dbReference type="NCBI Taxonomy" id="904376"/>
    <lineage>
        <taxon>Bacteria</taxon>
        <taxon>Bacillati</taxon>
        <taxon>Cyanobacteriota</taxon>
        <taxon>Cyanophyceae</taxon>
        <taxon>Oculatellales</taxon>
        <taxon>Oculatellaceae</taxon>
        <taxon>Drouetiella</taxon>
    </lineage>
</organism>
<evidence type="ECO:0000313" key="3">
    <source>
        <dbReference type="Proteomes" id="UP000757435"/>
    </source>
</evidence>
<dbReference type="Proteomes" id="UP000757435">
    <property type="component" value="Unassembled WGS sequence"/>
</dbReference>
<comment type="caution">
    <text evidence="2">The sequence shown here is derived from an EMBL/GenBank/DDBJ whole genome shotgun (WGS) entry which is preliminary data.</text>
</comment>
<reference evidence="2" key="1">
    <citation type="submission" date="2021-05" db="EMBL/GenBank/DDBJ databases">
        <authorList>
            <person name="Pietrasiak N."/>
            <person name="Ward R."/>
            <person name="Stajich J.E."/>
            <person name="Kurbessoian T."/>
        </authorList>
    </citation>
    <scope>NUCLEOTIDE SEQUENCE</scope>
    <source>
        <strain evidence="2">UHER 2000/2452</strain>
    </source>
</reference>
<gene>
    <name evidence="2" type="ORF">KME15_28415</name>
</gene>
<dbReference type="SMART" id="SM00530">
    <property type="entry name" value="HTH_XRE"/>
    <property type="match status" value="1"/>
</dbReference>
<dbReference type="PROSITE" id="PS50943">
    <property type="entry name" value="HTH_CROC1"/>
    <property type="match status" value="1"/>
</dbReference>
<accession>A0A951QJX0</accession>
<feature type="domain" description="HTH cro/C1-type" evidence="1">
    <location>
        <begin position="13"/>
        <end position="66"/>
    </location>
</feature>
<dbReference type="AlphaFoldDB" id="A0A951QJX0"/>
<dbReference type="CDD" id="cd00093">
    <property type="entry name" value="HTH_XRE"/>
    <property type="match status" value="1"/>
</dbReference>
<proteinExistence type="predicted"/>
<evidence type="ECO:0000259" key="1">
    <source>
        <dbReference type="PROSITE" id="PS50943"/>
    </source>
</evidence>
<protein>
    <submittedName>
        <fullName evidence="2">Helix-turn-helix transcriptional regulator</fullName>
    </submittedName>
</protein>
<dbReference type="GO" id="GO:0003677">
    <property type="term" value="F:DNA binding"/>
    <property type="evidence" value="ECO:0007669"/>
    <property type="project" value="InterPro"/>
</dbReference>
<reference evidence="2" key="2">
    <citation type="journal article" date="2022" name="Microbiol. Resour. Announc.">
        <title>Metagenome Sequencing to Explore Phylogenomics of Terrestrial Cyanobacteria.</title>
        <authorList>
            <person name="Ward R.D."/>
            <person name="Stajich J.E."/>
            <person name="Johansen J.R."/>
            <person name="Huntemann M."/>
            <person name="Clum A."/>
            <person name="Foster B."/>
            <person name="Foster B."/>
            <person name="Roux S."/>
            <person name="Palaniappan K."/>
            <person name="Varghese N."/>
            <person name="Mukherjee S."/>
            <person name="Reddy T.B.K."/>
            <person name="Daum C."/>
            <person name="Copeland A."/>
            <person name="Chen I.A."/>
            <person name="Ivanova N.N."/>
            <person name="Kyrpides N.C."/>
            <person name="Shapiro N."/>
            <person name="Eloe-Fadrosh E.A."/>
            <person name="Pietrasiak N."/>
        </authorList>
    </citation>
    <scope>NUCLEOTIDE SEQUENCE</scope>
    <source>
        <strain evidence="2">UHER 2000/2452</strain>
    </source>
</reference>
<dbReference type="EMBL" id="JAHHHD010000087">
    <property type="protein sequence ID" value="MBW4662583.1"/>
    <property type="molecule type" value="Genomic_DNA"/>
</dbReference>
<name>A0A951QJX0_9CYAN</name>
<dbReference type="Gene3D" id="1.10.260.40">
    <property type="entry name" value="lambda repressor-like DNA-binding domains"/>
    <property type="match status" value="1"/>
</dbReference>
<dbReference type="InterPro" id="IPR001387">
    <property type="entry name" value="Cro/C1-type_HTH"/>
</dbReference>
<sequence length="80" mass="9213">MSVIKQPEFSQLVQEMRHRSGLTQAELAAKIGVSYYSVNRWENQKTMPVSLALKRVEEILREMGDRGADLLEQYFPVEGQ</sequence>